<feature type="compositionally biased region" description="Basic residues" evidence="1">
    <location>
        <begin position="259"/>
        <end position="268"/>
    </location>
</feature>
<evidence type="ECO:0000313" key="2">
    <source>
        <dbReference type="EMBL" id="KAK3356307.1"/>
    </source>
</evidence>
<organism evidence="2 3">
    <name type="scientific">Lasiosphaeria hispida</name>
    <dbReference type="NCBI Taxonomy" id="260671"/>
    <lineage>
        <taxon>Eukaryota</taxon>
        <taxon>Fungi</taxon>
        <taxon>Dikarya</taxon>
        <taxon>Ascomycota</taxon>
        <taxon>Pezizomycotina</taxon>
        <taxon>Sordariomycetes</taxon>
        <taxon>Sordariomycetidae</taxon>
        <taxon>Sordariales</taxon>
        <taxon>Lasiosphaeriaceae</taxon>
        <taxon>Lasiosphaeria</taxon>
    </lineage>
</organism>
<sequence>FDYDPPLGLITVRMPTAVHDFFTRFLANGIRDQLKIVANKGGDVGEFASRIENGGSSRIMLPGETGDNSLAMRREPDEQFQHLDAAYPGVVIEVSYSQDGKDLSRLAEDYILRSNGDVKTVLGIDINNAEDSTVSIWHAYYIREVTLGSRARNVTLWLTRPAAFPVRGQIPSRQRGCLELALTDFTTDEICQQLDLDAVLSIPFEQLTRFLLRAEQAHQSREPGNGRQGIKSRRLVKKRRQSSSPAEELRSEDEDFRGRQSKRRATRD</sequence>
<feature type="compositionally biased region" description="Basic residues" evidence="1">
    <location>
        <begin position="230"/>
        <end position="241"/>
    </location>
</feature>
<feature type="non-terminal residue" evidence="2">
    <location>
        <position position="1"/>
    </location>
</feature>
<comment type="caution">
    <text evidence="2">The sequence shown here is derived from an EMBL/GenBank/DDBJ whole genome shotgun (WGS) entry which is preliminary data.</text>
</comment>
<feature type="region of interest" description="Disordered" evidence="1">
    <location>
        <begin position="217"/>
        <end position="268"/>
    </location>
</feature>
<proteinExistence type="predicted"/>
<evidence type="ECO:0000256" key="1">
    <source>
        <dbReference type="SAM" id="MobiDB-lite"/>
    </source>
</evidence>
<gene>
    <name evidence="2" type="ORF">B0T25DRAFT_450141</name>
</gene>
<reference evidence="2" key="2">
    <citation type="submission" date="2023-06" db="EMBL/GenBank/DDBJ databases">
        <authorList>
            <consortium name="Lawrence Berkeley National Laboratory"/>
            <person name="Haridas S."/>
            <person name="Hensen N."/>
            <person name="Bonometti L."/>
            <person name="Westerberg I."/>
            <person name="Brannstrom I.O."/>
            <person name="Guillou S."/>
            <person name="Cros-Aarteil S."/>
            <person name="Calhoun S."/>
            <person name="Kuo A."/>
            <person name="Mondo S."/>
            <person name="Pangilinan J."/>
            <person name="Riley R."/>
            <person name="Labutti K."/>
            <person name="Andreopoulos B."/>
            <person name="Lipzen A."/>
            <person name="Chen C."/>
            <person name="Yanf M."/>
            <person name="Daum C."/>
            <person name="Ng V."/>
            <person name="Clum A."/>
            <person name="Steindorff A."/>
            <person name="Ohm R."/>
            <person name="Martin F."/>
            <person name="Silar P."/>
            <person name="Natvig D."/>
            <person name="Lalanne C."/>
            <person name="Gautier V."/>
            <person name="Ament-Velasquez S.L."/>
            <person name="Kruys A."/>
            <person name="Hutchinson M.I."/>
            <person name="Powell A.J."/>
            <person name="Barry K."/>
            <person name="Miller A.N."/>
            <person name="Grigoriev I.V."/>
            <person name="Debuchy R."/>
            <person name="Gladieux P."/>
            <person name="Thoren M.H."/>
            <person name="Johannesson H."/>
        </authorList>
    </citation>
    <scope>NUCLEOTIDE SEQUENCE</scope>
    <source>
        <strain evidence="2">CBS 955.72</strain>
    </source>
</reference>
<dbReference type="AlphaFoldDB" id="A0AAJ0MF45"/>
<dbReference type="Proteomes" id="UP001275084">
    <property type="component" value="Unassembled WGS sequence"/>
</dbReference>
<reference evidence="2" key="1">
    <citation type="journal article" date="2023" name="Mol. Phylogenet. Evol.">
        <title>Genome-scale phylogeny and comparative genomics of the fungal order Sordariales.</title>
        <authorList>
            <person name="Hensen N."/>
            <person name="Bonometti L."/>
            <person name="Westerberg I."/>
            <person name="Brannstrom I.O."/>
            <person name="Guillou S."/>
            <person name="Cros-Aarteil S."/>
            <person name="Calhoun S."/>
            <person name="Haridas S."/>
            <person name="Kuo A."/>
            <person name="Mondo S."/>
            <person name="Pangilinan J."/>
            <person name="Riley R."/>
            <person name="LaButti K."/>
            <person name="Andreopoulos B."/>
            <person name="Lipzen A."/>
            <person name="Chen C."/>
            <person name="Yan M."/>
            <person name="Daum C."/>
            <person name="Ng V."/>
            <person name="Clum A."/>
            <person name="Steindorff A."/>
            <person name="Ohm R.A."/>
            <person name="Martin F."/>
            <person name="Silar P."/>
            <person name="Natvig D.O."/>
            <person name="Lalanne C."/>
            <person name="Gautier V."/>
            <person name="Ament-Velasquez S.L."/>
            <person name="Kruys A."/>
            <person name="Hutchinson M.I."/>
            <person name="Powell A.J."/>
            <person name="Barry K."/>
            <person name="Miller A.N."/>
            <person name="Grigoriev I.V."/>
            <person name="Debuchy R."/>
            <person name="Gladieux P."/>
            <person name="Hiltunen Thoren M."/>
            <person name="Johannesson H."/>
        </authorList>
    </citation>
    <scope>NUCLEOTIDE SEQUENCE</scope>
    <source>
        <strain evidence="2">CBS 955.72</strain>
    </source>
</reference>
<evidence type="ECO:0000313" key="3">
    <source>
        <dbReference type="Proteomes" id="UP001275084"/>
    </source>
</evidence>
<keyword evidence="3" id="KW-1185">Reference proteome</keyword>
<dbReference type="EMBL" id="JAUIQD010000003">
    <property type="protein sequence ID" value="KAK3356307.1"/>
    <property type="molecule type" value="Genomic_DNA"/>
</dbReference>
<name>A0AAJ0MF45_9PEZI</name>
<protein>
    <submittedName>
        <fullName evidence="2">Uncharacterized protein</fullName>
    </submittedName>
</protein>
<accession>A0AAJ0MF45</accession>